<keyword evidence="3" id="KW-1185">Reference proteome</keyword>
<sequence>MTVFNKIFVGCALILAGITVASATTMSSDAKIIKSAFTQASSIDFIVTGGSKTPTPKGVLRHLDACDADCQAKRLGLTFDK</sequence>
<organism evidence="2 3">
    <name type="scientific">Ahrensia kielensis</name>
    <dbReference type="NCBI Taxonomy" id="76980"/>
    <lineage>
        <taxon>Bacteria</taxon>
        <taxon>Pseudomonadati</taxon>
        <taxon>Pseudomonadota</taxon>
        <taxon>Alphaproteobacteria</taxon>
        <taxon>Hyphomicrobiales</taxon>
        <taxon>Ahrensiaceae</taxon>
        <taxon>Ahrensia</taxon>
    </lineage>
</organism>
<evidence type="ECO:0000256" key="1">
    <source>
        <dbReference type="SAM" id="SignalP"/>
    </source>
</evidence>
<evidence type="ECO:0000313" key="3">
    <source>
        <dbReference type="Proteomes" id="UP001477870"/>
    </source>
</evidence>
<dbReference type="RefSeq" id="WP_155852012.1">
    <property type="nucleotide sequence ID" value="NZ_JBBMQO010000003.1"/>
</dbReference>
<comment type="caution">
    <text evidence="2">The sequence shown here is derived from an EMBL/GenBank/DDBJ whole genome shotgun (WGS) entry which is preliminary data.</text>
</comment>
<feature type="signal peptide" evidence="1">
    <location>
        <begin position="1"/>
        <end position="23"/>
    </location>
</feature>
<feature type="chain" id="PRO_5046710025" evidence="1">
    <location>
        <begin position="24"/>
        <end position="81"/>
    </location>
</feature>
<keyword evidence="1" id="KW-0732">Signal</keyword>
<dbReference type="EMBL" id="JBBMQO010000003">
    <property type="protein sequence ID" value="MEM5501028.1"/>
    <property type="molecule type" value="Genomic_DNA"/>
</dbReference>
<proteinExistence type="predicted"/>
<reference evidence="2 3" key="1">
    <citation type="submission" date="2024-03" db="EMBL/GenBank/DDBJ databases">
        <title>Community enrichment and isolation of bacterial strains for fucoidan degradation.</title>
        <authorList>
            <person name="Sichert A."/>
        </authorList>
    </citation>
    <scope>NUCLEOTIDE SEQUENCE [LARGE SCALE GENOMIC DNA]</scope>
    <source>
        <strain evidence="2 3">AS62</strain>
    </source>
</reference>
<dbReference type="Proteomes" id="UP001477870">
    <property type="component" value="Unassembled WGS sequence"/>
</dbReference>
<protein>
    <submittedName>
        <fullName evidence="2">Uncharacterized protein</fullName>
    </submittedName>
</protein>
<evidence type="ECO:0000313" key="2">
    <source>
        <dbReference type="EMBL" id="MEM5501028.1"/>
    </source>
</evidence>
<name>A0ABU9T4G4_9HYPH</name>
<gene>
    <name evidence="2" type="ORF">WNY59_05455</name>
</gene>
<accession>A0ABU9T4G4</accession>